<name>A0ABN9T691_9DINO</name>
<protein>
    <submittedName>
        <fullName evidence="1">Uncharacterized protein</fullName>
    </submittedName>
</protein>
<sequence length="243" mass="26335">AKVVPNAPRGDSLEVGLTGSVEFFELSDEVDEENAKSEDALDEWYSKDVDLVQDEGDAELGARLEEQLGLHSDEEKLAKSVGDPSMLGVPALSSNHVGGWIEKAAKLPAVPRFPLLVEDKWQRLCSENAAVYAKMERVQAGRRLANDIMVGIIREKGTKEEFLEEVEFPSVSLAAVASSSDAKPCAARIDRLGEIWQVLDEVRNDTMAGRIDGSDGFLAWLEDCLADVEDAAMGGDEEKAATG</sequence>
<dbReference type="EMBL" id="CAUYUJ010014351">
    <property type="protein sequence ID" value="CAK0840136.1"/>
    <property type="molecule type" value="Genomic_DNA"/>
</dbReference>
<gene>
    <name evidence="1" type="ORF">PCOR1329_LOCUS35641</name>
</gene>
<organism evidence="1 2">
    <name type="scientific">Prorocentrum cordatum</name>
    <dbReference type="NCBI Taxonomy" id="2364126"/>
    <lineage>
        <taxon>Eukaryota</taxon>
        <taxon>Sar</taxon>
        <taxon>Alveolata</taxon>
        <taxon>Dinophyceae</taxon>
        <taxon>Prorocentrales</taxon>
        <taxon>Prorocentraceae</taxon>
        <taxon>Prorocentrum</taxon>
    </lineage>
</organism>
<evidence type="ECO:0000313" key="1">
    <source>
        <dbReference type="EMBL" id="CAK0840136.1"/>
    </source>
</evidence>
<proteinExistence type="predicted"/>
<comment type="caution">
    <text evidence="1">The sequence shown here is derived from an EMBL/GenBank/DDBJ whole genome shotgun (WGS) entry which is preliminary data.</text>
</comment>
<feature type="non-terminal residue" evidence="1">
    <location>
        <position position="1"/>
    </location>
</feature>
<keyword evidence="2" id="KW-1185">Reference proteome</keyword>
<evidence type="ECO:0000313" key="2">
    <source>
        <dbReference type="Proteomes" id="UP001189429"/>
    </source>
</evidence>
<reference evidence="1" key="1">
    <citation type="submission" date="2023-10" db="EMBL/GenBank/DDBJ databases">
        <authorList>
            <person name="Chen Y."/>
            <person name="Shah S."/>
            <person name="Dougan E. K."/>
            <person name="Thang M."/>
            <person name="Chan C."/>
        </authorList>
    </citation>
    <scope>NUCLEOTIDE SEQUENCE [LARGE SCALE GENOMIC DNA]</scope>
</reference>
<dbReference type="Proteomes" id="UP001189429">
    <property type="component" value="Unassembled WGS sequence"/>
</dbReference>
<accession>A0ABN9T691</accession>